<feature type="transmembrane region" description="Helical" evidence="1">
    <location>
        <begin position="6"/>
        <end position="25"/>
    </location>
</feature>
<sequence length="83" mass="8990">MTSWVSWIAVGLIVAVLLYAIFSVFLRKPIGLYIASVFHIVLGILSLPSIGLYVLGLAILEIIVGIAMTVKYREDGLINGCNP</sequence>
<dbReference type="RefSeq" id="WP_306975987.1">
    <property type="nucleotide sequence ID" value="NZ_JAUSTQ010000004.1"/>
</dbReference>
<proteinExistence type="predicted"/>
<evidence type="ECO:0000313" key="2">
    <source>
        <dbReference type="EMBL" id="MDQ0159480.1"/>
    </source>
</evidence>
<protein>
    <submittedName>
        <fullName evidence="2">Uncharacterized protein</fullName>
    </submittedName>
</protein>
<keyword evidence="1" id="KW-0812">Transmembrane</keyword>
<dbReference type="Proteomes" id="UP001224359">
    <property type="component" value="Unassembled WGS sequence"/>
</dbReference>
<keyword evidence="1" id="KW-0472">Membrane</keyword>
<dbReference type="EMBL" id="JAUSTQ010000004">
    <property type="protein sequence ID" value="MDQ0159480.1"/>
    <property type="molecule type" value="Genomic_DNA"/>
</dbReference>
<comment type="caution">
    <text evidence="2">The sequence shown here is derived from an EMBL/GenBank/DDBJ whole genome shotgun (WGS) entry which is preliminary data.</text>
</comment>
<evidence type="ECO:0000256" key="1">
    <source>
        <dbReference type="SAM" id="Phobius"/>
    </source>
</evidence>
<accession>A0ABT9VF98</accession>
<keyword evidence="3" id="KW-1185">Reference proteome</keyword>
<organism evidence="2 3">
    <name type="scientific">Alkalibacillus salilacus</name>
    <dbReference type="NCBI Taxonomy" id="284582"/>
    <lineage>
        <taxon>Bacteria</taxon>
        <taxon>Bacillati</taxon>
        <taxon>Bacillota</taxon>
        <taxon>Bacilli</taxon>
        <taxon>Bacillales</taxon>
        <taxon>Bacillaceae</taxon>
        <taxon>Alkalibacillus</taxon>
    </lineage>
</organism>
<reference evidence="2 3" key="1">
    <citation type="submission" date="2023-07" db="EMBL/GenBank/DDBJ databases">
        <title>Genomic Encyclopedia of Type Strains, Phase IV (KMG-IV): sequencing the most valuable type-strain genomes for metagenomic binning, comparative biology and taxonomic classification.</title>
        <authorList>
            <person name="Goeker M."/>
        </authorList>
    </citation>
    <scope>NUCLEOTIDE SEQUENCE [LARGE SCALE GENOMIC DNA]</scope>
    <source>
        <strain evidence="2 3">DSM 16460</strain>
    </source>
</reference>
<name>A0ABT9VF98_9BACI</name>
<keyword evidence="1" id="KW-1133">Transmembrane helix</keyword>
<gene>
    <name evidence="2" type="ORF">J2S77_001444</name>
</gene>
<evidence type="ECO:0000313" key="3">
    <source>
        <dbReference type="Proteomes" id="UP001224359"/>
    </source>
</evidence>